<keyword evidence="2" id="KW-0255">Endonuclease</keyword>
<evidence type="ECO:0000256" key="3">
    <source>
        <dbReference type="ARBA" id="ARBA00022842"/>
    </source>
</evidence>
<evidence type="ECO:0000259" key="4">
    <source>
        <dbReference type="Pfam" id="PF00867"/>
    </source>
</evidence>
<dbReference type="InterPro" id="IPR006086">
    <property type="entry name" value="XPG-I_dom"/>
</dbReference>
<dbReference type="AlphaFoldDB" id="A0A1Y2HUS9"/>
<protein>
    <recommendedName>
        <fullName evidence="4">XPG-I domain-containing protein</fullName>
    </recommendedName>
</protein>
<evidence type="ECO:0000256" key="1">
    <source>
        <dbReference type="ARBA" id="ARBA00022723"/>
    </source>
</evidence>
<dbReference type="EMBL" id="MCFL01000009">
    <property type="protein sequence ID" value="ORZ38365.1"/>
    <property type="molecule type" value="Genomic_DNA"/>
</dbReference>
<keyword evidence="2" id="KW-0378">Hydrolase</keyword>
<dbReference type="CDD" id="cd09897">
    <property type="entry name" value="H3TH_FEN1-XPG-like"/>
    <property type="match status" value="1"/>
</dbReference>
<organism evidence="5 6">
    <name type="scientific">Catenaria anguillulae PL171</name>
    <dbReference type="NCBI Taxonomy" id="765915"/>
    <lineage>
        <taxon>Eukaryota</taxon>
        <taxon>Fungi</taxon>
        <taxon>Fungi incertae sedis</taxon>
        <taxon>Blastocladiomycota</taxon>
        <taxon>Blastocladiomycetes</taxon>
        <taxon>Blastocladiales</taxon>
        <taxon>Catenariaceae</taxon>
        <taxon>Catenaria</taxon>
    </lineage>
</organism>
<keyword evidence="1" id="KW-0479">Metal-binding</keyword>
<dbReference type="GO" id="GO:0003677">
    <property type="term" value="F:DNA binding"/>
    <property type="evidence" value="ECO:0007669"/>
    <property type="project" value="InterPro"/>
</dbReference>
<dbReference type="GO" id="GO:0006281">
    <property type="term" value="P:DNA repair"/>
    <property type="evidence" value="ECO:0007669"/>
    <property type="project" value="UniProtKB-ARBA"/>
</dbReference>
<reference evidence="5 6" key="1">
    <citation type="submission" date="2016-07" db="EMBL/GenBank/DDBJ databases">
        <title>Pervasive Adenine N6-methylation of Active Genes in Fungi.</title>
        <authorList>
            <consortium name="DOE Joint Genome Institute"/>
            <person name="Mondo S.J."/>
            <person name="Dannebaum R.O."/>
            <person name="Kuo R.C."/>
            <person name="Labutti K."/>
            <person name="Haridas S."/>
            <person name="Kuo A."/>
            <person name="Salamov A."/>
            <person name="Ahrendt S.R."/>
            <person name="Lipzen A."/>
            <person name="Sullivan W."/>
            <person name="Andreopoulos W.B."/>
            <person name="Clum A."/>
            <person name="Lindquist E."/>
            <person name="Daum C."/>
            <person name="Ramamoorthy G.K."/>
            <person name="Gryganskyi A."/>
            <person name="Culley D."/>
            <person name="Magnuson J.K."/>
            <person name="James T.Y."/>
            <person name="O'Malley M.A."/>
            <person name="Stajich J.E."/>
            <person name="Spatafora J.W."/>
            <person name="Visel A."/>
            <person name="Grigoriev I.V."/>
        </authorList>
    </citation>
    <scope>NUCLEOTIDE SEQUENCE [LARGE SCALE GENOMIC DNA]</scope>
    <source>
        <strain evidence="5 6">PL171</strain>
    </source>
</reference>
<dbReference type="InterPro" id="IPR036279">
    <property type="entry name" value="5-3_exonuclease_C_sf"/>
</dbReference>
<sequence>MLDNVKLPRTNIHKLLATTLAATTQPTFNPLISLSTARSQARLESLRLERTSAGLPSHVLYDVLLLLRARAVPTLLTPDFTEAEQLCGALAHLRIVDYAVSDDSDTGVFYPDVHVIRSFFQYNKRPVVLGPMSELALALRLVPEGSDDTEVKKALVDFSILAGCDYSGKIPGVGPMTAIKLIMQFGSIERILDAKPEMRVKVQGDDTWDPDAARAVFNNEHLDTDELLDLVNEAAELADLPLTAVDHRVPDALSNSSFWSLQAAAGRAPSEVEVLDAMGIRAFDPEVYVQNLMALEPQV</sequence>
<dbReference type="SUPFAM" id="SSF47807">
    <property type="entry name" value="5' to 3' exonuclease, C-terminal subdomain"/>
    <property type="match status" value="1"/>
</dbReference>
<dbReference type="InterPro" id="IPR008918">
    <property type="entry name" value="HhH2"/>
</dbReference>
<dbReference type="Pfam" id="PF00867">
    <property type="entry name" value="XPG_I"/>
    <property type="match status" value="1"/>
</dbReference>
<comment type="caution">
    <text evidence="5">The sequence shown here is derived from an EMBL/GenBank/DDBJ whole genome shotgun (WGS) entry which is preliminary data.</text>
</comment>
<dbReference type="PANTHER" id="PTHR11081:SF9">
    <property type="entry name" value="FLAP ENDONUCLEASE 1"/>
    <property type="match status" value="1"/>
</dbReference>
<dbReference type="GO" id="GO:0046872">
    <property type="term" value="F:metal ion binding"/>
    <property type="evidence" value="ECO:0007669"/>
    <property type="project" value="UniProtKB-KW"/>
</dbReference>
<dbReference type="PANTHER" id="PTHR11081">
    <property type="entry name" value="FLAP ENDONUCLEASE FAMILY MEMBER"/>
    <property type="match status" value="1"/>
</dbReference>
<dbReference type="InterPro" id="IPR006084">
    <property type="entry name" value="XPG/Rad2"/>
</dbReference>
<dbReference type="Gene3D" id="1.10.150.20">
    <property type="entry name" value="5' to 3' exonuclease, C-terminal subdomain"/>
    <property type="match status" value="1"/>
</dbReference>
<accession>A0A1Y2HUS9</accession>
<dbReference type="Gene3D" id="3.40.50.1010">
    <property type="entry name" value="5'-nuclease"/>
    <property type="match status" value="1"/>
</dbReference>
<name>A0A1Y2HUS9_9FUNG</name>
<dbReference type="STRING" id="765915.A0A1Y2HUS9"/>
<evidence type="ECO:0000313" key="5">
    <source>
        <dbReference type="EMBL" id="ORZ38365.1"/>
    </source>
</evidence>
<feature type="domain" description="XPG-I" evidence="4">
    <location>
        <begin position="81"/>
        <end position="165"/>
    </location>
</feature>
<dbReference type="SUPFAM" id="SSF88723">
    <property type="entry name" value="PIN domain-like"/>
    <property type="match status" value="1"/>
</dbReference>
<dbReference type="InterPro" id="IPR029060">
    <property type="entry name" value="PIN-like_dom_sf"/>
</dbReference>
<dbReference type="OrthoDB" id="31113at2759"/>
<keyword evidence="6" id="KW-1185">Reference proteome</keyword>
<dbReference type="SMART" id="SM00279">
    <property type="entry name" value="HhH2"/>
    <property type="match status" value="1"/>
</dbReference>
<proteinExistence type="predicted"/>
<dbReference type="Proteomes" id="UP000193411">
    <property type="component" value="Unassembled WGS sequence"/>
</dbReference>
<evidence type="ECO:0000313" key="6">
    <source>
        <dbReference type="Proteomes" id="UP000193411"/>
    </source>
</evidence>
<keyword evidence="3" id="KW-0460">Magnesium</keyword>
<dbReference type="GO" id="GO:0017108">
    <property type="term" value="F:5'-flap endonuclease activity"/>
    <property type="evidence" value="ECO:0007669"/>
    <property type="project" value="TreeGrafter"/>
</dbReference>
<evidence type="ECO:0000256" key="2">
    <source>
        <dbReference type="ARBA" id="ARBA00022759"/>
    </source>
</evidence>
<dbReference type="PRINTS" id="PR00853">
    <property type="entry name" value="XPGRADSUPER"/>
</dbReference>
<keyword evidence="2" id="KW-0540">Nuclease</keyword>
<gene>
    <name evidence="5" type="ORF">BCR44DRAFT_1323277</name>
</gene>